<organism evidence="1 2">
    <name type="scientific">Mycolicibacterium farcinogenes</name>
    <name type="common">Mycobacterium farcinogenes</name>
    <dbReference type="NCBI Taxonomy" id="1802"/>
    <lineage>
        <taxon>Bacteria</taxon>
        <taxon>Bacillati</taxon>
        <taxon>Actinomycetota</taxon>
        <taxon>Actinomycetes</taxon>
        <taxon>Mycobacteriales</taxon>
        <taxon>Mycobacteriaceae</taxon>
        <taxon>Mycolicibacterium</taxon>
    </lineage>
</organism>
<accession>A0ACD1FD98</accession>
<dbReference type="EMBL" id="CP081673">
    <property type="protein sequence ID" value="QZH65022.1"/>
    <property type="molecule type" value="Genomic_DNA"/>
</dbReference>
<gene>
    <name evidence="1" type="ORF">K6L26_23925</name>
</gene>
<protein>
    <submittedName>
        <fullName evidence="1">Uncharacterized protein</fullName>
    </submittedName>
</protein>
<dbReference type="Proteomes" id="UP000825598">
    <property type="component" value="Chromosome"/>
</dbReference>
<keyword evidence="2" id="KW-1185">Reference proteome</keyword>
<sequence>MANELEVDAGGLQTAASCSEAVAAGLANAAFSSPASAQPSGAGVAAINAALSSVRQRQSDRITALAGDLATGGARYGTTDSDGGDAISATVRV</sequence>
<evidence type="ECO:0000313" key="2">
    <source>
        <dbReference type="Proteomes" id="UP000825598"/>
    </source>
</evidence>
<proteinExistence type="predicted"/>
<evidence type="ECO:0000313" key="1">
    <source>
        <dbReference type="EMBL" id="QZH65022.1"/>
    </source>
</evidence>
<name>A0ACD1FD98_MYCFR</name>
<reference evidence="1" key="1">
    <citation type="submission" date="2021-07" db="EMBL/GenBank/DDBJ databases">
        <title>Complete Genome Sequences of Mycobacterium farcinogenes Isolated from Clinical Specimens from Patients in Thailand.</title>
        <authorList>
            <person name="Sodsai P."/>
        </authorList>
    </citation>
    <scope>NUCLEOTIDE SEQUENCE</scope>
    <source>
        <strain evidence="1">BKK/CU-MFGFA-001</strain>
    </source>
</reference>